<accession>A0A7N5JNJ7</accession>
<dbReference type="Proteomes" id="UP000008912">
    <property type="component" value="Unassembled WGS sequence"/>
</dbReference>
<reference evidence="2" key="2">
    <citation type="submission" date="2025-08" db="UniProtKB">
        <authorList>
            <consortium name="Ensembl"/>
        </authorList>
    </citation>
    <scope>IDENTIFICATION</scope>
</reference>
<reference evidence="2 3" key="1">
    <citation type="journal article" date="2010" name="Nature">
        <title>The sequence and de novo assembly of the giant panda genome.</title>
        <authorList>
            <person name="Li R."/>
            <person name="Fan W."/>
            <person name="Tian G."/>
            <person name="Zhu H."/>
            <person name="He L."/>
            <person name="Cai J."/>
            <person name="Huang Q."/>
            <person name="Cai Q."/>
            <person name="Li B."/>
            <person name="Bai Y."/>
            <person name="Zhang Z."/>
            <person name="Zhang Y."/>
            <person name="Wang W."/>
            <person name="Li J."/>
            <person name="Wei F."/>
            <person name="Li H."/>
            <person name="Jian M."/>
            <person name="Li J."/>
            <person name="Zhang Z."/>
            <person name="Nielsen R."/>
            <person name="Li D."/>
            <person name="Gu W."/>
            <person name="Yang Z."/>
            <person name="Xuan Z."/>
            <person name="Ryder O.A."/>
            <person name="Leung F.C."/>
            <person name="Zhou Y."/>
            <person name="Cao J."/>
            <person name="Sun X."/>
            <person name="Fu Y."/>
            <person name="Fang X."/>
            <person name="Guo X."/>
            <person name="Wang B."/>
            <person name="Hou R."/>
            <person name="Shen F."/>
            <person name="Mu B."/>
            <person name="Ni P."/>
            <person name="Lin R."/>
            <person name="Qian W."/>
            <person name="Wang G."/>
            <person name="Yu C."/>
            <person name="Nie W."/>
            <person name="Wang J."/>
            <person name="Wu Z."/>
            <person name="Liang H."/>
            <person name="Min J."/>
            <person name="Wu Q."/>
            <person name="Cheng S."/>
            <person name="Ruan J."/>
            <person name="Wang M."/>
            <person name="Shi Z."/>
            <person name="Wen M."/>
            <person name="Liu B."/>
            <person name="Ren X."/>
            <person name="Zheng H."/>
            <person name="Dong D."/>
            <person name="Cook K."/>
            <person name="Shan G."/>
            <person name="Zhang H."/>
            <person name="Kosiol C."/>
            <person name="Xie X."/>
            <person name="Lu Z."/>
            <person name="Zheng H."/>
            <person name="Li Y."/>
            <person name="Steiner C.C."/>
            <person name="Lam T.T."/>
            <person name="Lin S."/>
            <person name="Zhang Q."/>
            <person name="Li G."/>
            <person name="Tian J."/>
            <person name="Gong T."/>
            <person name="Liu H."/>
            <person name="Zhang D."/>
            <person name="Fang L."/>
            <person name="Ye C."/>
            <person name="Zhang J."/>
            <person name="Hu W."/>
            <person name="Xu A."/>
            <person name="Ren Y."/>
            <person name="Zhang G."/>
            <person name="Bruford M.W."/>
            <person name="Li Q."/>
            <person name="Ma L."/>
            <person name="Guo Y."/>
            <person name="An N."/>
            <person name="Hu Y."/>
            <person name="Zheng Y."/>
            <person name="Shi Y."/>
            <person name="Li Z."/>
            <person name="Liu Q."/>
            <person name="Chen Y."/>
            <person name="Zhao J."/>
            <person name="Qu N."/>
            <person name="Zhao S."/>
            <person name="Tian F."/>
            <person name="Wang X."/>
            <person name="Wang H."/>
            <person name="Xu L."/>
            <person name="Liu X."/>
            <person name="Vinar T."/>
            <person name="Wang Y."/>
            <person name="Lam T.W."/>
            <person name="Yiu S.M."/>
            <person name="Liu S."/>
            <person name="Zhang H."/>
            <person name="Li D."/>
            <person name="Huang Y."/>
            <person name="Wang X."/>
            <person name="Yang G."/>
            <person name="Jiang Z."/>
            <person name="Wang J."/>
            <person name="Qin N."/>
            <person name="Li L."/>
            <person name="Li J."/>
            <person name="Bolund L."/>
            <person name="Kristiansen K."/>
            <person name="Wong G.K."/>
            <person name="Olson M."/>
            <person name="Zhang X."/>
            <person name="Li S."/>
            <person name="Yang H."/>
            <person name="Wang J."/>
            <person name="Wang J."/>
        </authorList>
    </citation>
    <scope>NUCLEOTIDE SEQUENCE [LARGE SCALE GENOMIC DNA]</scope>
</reference>
<proteinExistence type="predicted"/>
<evidence type="ECO:0000313" key="2">
    <source>
        <dbReference type="Ensembl" id="ENSAMEP00000027947.1"/>
    </source>
</evidence>
<sequence>MNHPSSEEIQLRAHQVMDGSLENSRRILGLTIDLCIFFVYFYVFLCFLILFY</sequence>
<keyword evidence="1" id="KW-1133">Transmembrane helix</keyword>
<feature type="transmembrane region" description="Helical" evidence="1">
    <location>
        <begin position="27"/>
        <end position="51"/>
    </location>
</feature>
<keyword evidence="1" id="KW-0812">Transmembrane</keyword>
<dbReference type="AlphaFoldDB" id="A0A7N5JNJ7"/>
<reference evidence="2" key="3">
    <citation type="submission" date="2025-09" db="UniProtKB">
        <authorList>
            <consortium name="Ensembl"/>
        </authorList>
    </citation>
    <scope>IDENTIFICATION</scope>
</reference>
<evidence type="ECO:0008006" key="4">
    <source>
        <dbReference type="Google" id="ProtNLM"/>
    </source>
</evidence>
<dbReference type="InParanoid" id="A0A7N5JNJ7"/>
<evidence type="ECO:0000313" key="3">
    <source>
        <dbReference type="Proteomes" id="UP000008912"/>
    </source>
</evidence>
<keyword evidence="3" id="KW-1185">Reference proteome</keyword>
<organism evidence="2 3">
    <name type="scientific">Ailuropoda melanoleuca</name>
    <name type="common">Giant panda</name>
    <dbReference type="NCBI Taxonomy" id="9646"/>
    <lineage>
        <taxon>Eukaryota</taxon>
        <taxon>Metazoa</taxon>
        <taxon>Chordata</taxon>
        <taxon>Craniata</taxon>
        <taxon>Vertebrata</taxon>
        <taxon>Euteleostomi</taxon>
        <taxon>Mammalia</taxon>
        <taxon>Eutheria</taxon>
        <taxon>Laurasiatheria</taxon>
        <taxon>Carnivora</taxon>
        <taxon>Caniformia</taxon>
        <taxon>Ursidae</taxon>
        <taxon>Ailuropoda</taxon>
    </lineage>
</organism>
<evidence type="ECO:0000256" key="1">
    <source>
        <dbReference type="SAM" id="Phobius"/>
    </source>
</evidence>
<dbReference type="Ensembl" id="ENSAMET00000029849.1">
    <property type="protein sequence ID" value="ENSAMEP00000027947.1"/>
    <property type="gene ID" value="ENSAMEG00000031424.1"/>
</dbReference>
<protein>
    <recommendedName>
        <fullName evidence="4">Synaptosome associated protein 23</fullName>
    </recommendedName>
</protein>
<name>A0A7N5JNJ7_AILME</name>
<keyword evidence="1" id="KW-0472">Membrane</keyword>